<proteinExistence type="predicted"/>
<evidence type="ECO:0000313" key="1">
    <source>
        <dbReference type="EMBL" id="RPA95516.1"/>
    </source>
</evidence>
<organism evidence="1 2">
    <name type="scientific">Choiromyces venosus 120613-1</name>
    <dbReference type="NCBI Taxonomy" id="1336337"/>
    <lineage>
        <taxon>Eukaryota</taxon>
        <taxon>Fungi</taxon>
        <taxon>Dikarya</taxon>
        <taxon>Ascomycota</taxon>
        <taxon>Pezizomycotina</taxon>
        <taxon>Pezizomycetes</taxon>
        <taxon>Pezizales</taxon>
        <taxon>Tuberaceae</taxon>
        <taxon>Choiromyces</taxon>
    </lineage>
</organism>
<name>A0A3N4JBB5_9PEZI</name>
<keyword evidence="2" id="KW-1185">Reference proteome</keyword>
<dbReference type="AlphaFoldDB" id="A0A3N4JBB5"/>
<reference evidence="1 2" key="1">
    <citation type="journal article" date="2018" name="Nat. Ecol. Evol.">
        <title>Pezizomycetes genomes reveal the molecular basis of ectomycorrhizal truffle lifestyle.</title>
        <authorList>
            <person name="Murat C."/>
            <person name="Payen T."/>
            <person name="Noel B."/>
            <person name="Kuo A."/>
            <person name="Morin E."/>
            <person name="Chen J."/>
            <person name="Kohler A."/>
            <person name="Krizsan K."/>
            <person name="Balestrini R."/>
            <person name="Da Silva C."/>
            <person name="Montanini B."/>
            <person name="Hainaut M."/>
            <person name="Levati E."/>
            <person name="Barry K.W."/>
            <person name="Belfiori B."/>
            <person name="Cichocki N."/>
            <person name="Clum A."/>
            <person name="Dockter R.B."/>
            <person name="Fauchery L."/>
            <person name="Guy J."/>
            <person name="Iotti M."/>
            <person name="Le Tacon F."/>
            <person name="Lindquist E.A."/>
            <person name="Lipzen A."/>
            <person name="Malagnac F."/>
            <person name="Mello A."/>
            <person name="Molinier V."/>
            <person name="Miyauchi S."/>
            <person name="Poulain J."/>
            <person name="Riccioni C."/>
            <person name="Rubini A."/>
            <person name="Sitrit Y."/>
            <person name="Splivallo R."/>
            <person name="Traeger S."/>
            <person name="Wang M."/>
            <person name="Zifcakova L."/>
            <person name="Wipf D."/>
            <person name="Zambonelli A."/>
            <person name="Paolocci F."/>
            <person name="Nowrousian M."/>
            <person name="Ottonello S."/>
            <person name="Baldrian P."/>
            <person name="Spatafora J.W."/>
            <person name="Henrissat B."/>
            <person name="Nagy L.G."/>
            <person name="Aury J.M."/>
            <person name="Wincker P."/>
            <person name="Grigoriev I.V."/>
            <person name="Bonfante P."/>
            <person name="Martin F.M."/>
        </authorList>
    </citation>
    <scope>NUCLEOTIDE SEQUENCE [LARGE SCALE GENOMIC DNA]</scope>
    <source>
        <strain evidence="1 2">120613-1</strain>
    </source>
</reference>
<sequence>MHNYFLPLSLPLPFSPPLFFLIFDPTEASLQEILFSQGKCGSEMNYHRRFSSGGSPELLHQPAKSYIGSGKDTYCKLCTDVLIVV</sequence>
<evidence type="ECO:0000313" key="2">
    <source>
        <dbReference type="Proteomes" id="UP000276215"/>
    </source>
</evidence>
<dbReference type="Proteomes" id="UP000276215">
    <property type="component" value="Unassembled WGS sequence"/>
</dbReference>
<accession>A0A3N4JBB5</accession>
<protein>
    <submittedName>
        <fullName evidence="1">Uncharacterized protein</fullName>
    </submittedName>
</protein>
<dbReference type="EMBL" id="ML120425">
    <property type="protein sequence ID" value="RPA95516.1"/>
    <property type="molecule type" value="Genomic_DNA"/>
</dbReference>
<gene>
    <name evidence="1" type="ORF">L873DRAFT_1315190</name>
</gene>